<evidence type="ECO:0000313" key="1">
    <source>
        <dbReference type="EMBL" id="KZS15155.1"/>
    </source>
</evidence>
<reference evidence="1 2" key="1">
    <citation type="submission" date="2016-03" db="EMBL/GenBank/DDBJ databases">
        <title>EvidentialGene: Evidence-directed Construction of Genes on Genomes.</title>
        <authorList>
            <person name="Gilbert D.G."/>
            <person name="Choi J.-H."/>
            <person name="Mockaitis K."/>
            <person name="Colbourne J."/>
            <person name="Pfrender M."/>
        </authorList>
    </citation>
    <scope>NUCLEOTIDE SEQUENCE [LARGE SCALE GENOMIC DNA]</scope>
    <source>
        <strain evidence="1 2">Xinb3</strain>
        <tissue evidence="1">Complete organism</tissue>
    </source>
</reference>
<protein>
    <submittedName>
        <fullName evidence="1">Uncharacterized protein</fullName>
    </submittedName>
</protein>
<dbReference type="EMBL" id="LRGB01000915">
    <property type="protein sequence ID" value="KZS15155.1"/>
    <property type="molecule type" value="Genomic_DNA"/>
</dbReference>
<proteinExistence type="predicted"/>
<gene>
    <name evidence="1" type="ORF">APZ42_019210</name>
</gene>
<evidence type="ECO:0000313" key="2">
    <source>
        <dbReference type="Proteomes" id="UP000076858"/>
    </source>
</evidence>
<organism evidence="1 2">
    <name type="scientific">Daphnia magna</name>
    <dbReference type="NCBI Taxonomy" id="35525"/>
    <lineage>
        <taxon>Eukaryota</taxon>
        <taxon>Metazoa</taxon>
        <taxon>Ecdysozoa</taxon>
        <taxon>Arthropoda</taxon>
        <taxon>Crustacea</taxon>
        <taxon>Branchiopoda</taxon>
        <taxon>Diplostraca</taxon>
        <taxon>Cladocera</taxon>
        <taxon>Anomopoda</taxon>
        <taxon>Daphniidae</taxon>
        <taxon>Daphnia</taxon>
    </lineage>
</organism>
<accession>A0A164YDS5</accession>
<dbReference type="Proteomes" id="UP000076858">
    <property type="component" value="Unassembled WGS sequence"/>
</dbReference>
<sequence length="31" mass="3303">MLFSQSQIPTDKIPTAISASLCHTTQAIVSI</sequence>
<name>A0A164YDS5_9CRUS</name>
<keyword evidence="2" id="KW-1185">Reference proteome</keyword>
<comment type="caution">
    <text evidence="1">The sequence shown here is derived from an EMBL/GenBank/DDBJ whole genome shotgun (WGS) entry which is preliminary data.</text>
</comment>
<dbReference type="AlphaFoldDB" id="A0A164YDS5"/>